<keyword evidence="2" id="KW-1185">Reference proteome</keyword>
<gene>
    <name evidence="1" type="ORF">RM538_08815</name>
</gene>
<accession>A0ABU2YD53</accession>
<name>A0ABU2YD53_9FLAO</name>
<dbReference type="RefSeq" id="WP_311333055.1">
    <property type="nucleotide sequence ID" value="NZ_JAVRHZ010000004.1"/>
</dbReference>
<proteinExistence type="predicted"/>
<dbReference type="Proteomes" id="UP001254488">
    <property type="component" value="Unassembled WGS sequence"/>
</dbReference>
<evidence type="ECO:0000313" key="1">
    <source>
        <dbReference type="EMBL" id="MDT0556103.1"/>
    </source>
</evidence>
<comment type="caution">
    <text evidence="1">The sequence shown here is derived from an EMBL/GenBank/DDBJ whole genome shotgun (WGS) entry which is preliminary data.</text>
</comment>
<dbReference type="EMBL" id="JAVRHZ010000004">
    <property type="protein sequence ID" value="MDT0556103.1"/>
    <property type="molecule type" value="Genomic_DNA"/>
</dbReference>
<protein>
    <submittedName>
        <fullName evidence="1">Uncharacterized protein</fullName>
    </submittedName>
</protein>
<evidence type="ECO:0000313" key="2">
    <source>
        <dbReference type="Proteomes" id="UP001254488"/>
    </source>
</evidence>
<reference evidence="1 2" key="1">
    <citation type="submission" date="2023-09" db="EMBL/GenBank/DDBJ databases">
        <authorList>
            <person name="Rey-Velasco X."/>
        </authorList>
    </citation>
    <scope>NUCLEOTIDE SEQUENCE [LARGE SCALE GENOMIC DNA]</scope>
    <source>
        <strain evidence="1 2">W242</strain>
    </source>
</reference>
<sequence length="192" mass="21616">MKKTLILGTLVTLLFIQCGKEKDPFLISNGAIGNLTKDIQVKQVDSIFAQDSIVKLNPIENALGTQGEVEVYDKDGKKLLLLSPSNENDPTAKISNIQVFDERYKTDKGLTLNSTFGDVKANYTISNVRTTIRSIVVFLEETDVYLTIEKVKLPENLRYDPSLEIDATQIPDDATFKYFMIGWDEEEEGKEE</sequence>
<organism evidence="1 2">
    <name type="scientific">Patiriisocius hiemis</name>
    <dbReference type="NCBI Taxonomy" id="3075604"/>
    <lineage>
        <taxon>Bacteria</taxon>
        <taxon>Pseudomonadati</taxon>
        <taxon>Bacteroidota</taxon>
        <taxon>Flavobacteriia</taxon>
        <taxon>Flavobacteriales</taxon>
        <taxon>Flavobacteriaceae</taxon>
        <taxon>Patiriisocius</taxon>
    </lineage>
</organism>